<sequence>AGVGVWDTDLASVKTALADFYTTAGMTNRNTRLEGGTDNVGAAVNCAVATTTDFDSSVNVHAKWVAFSDECGTLVTTCDARIAEIDARIGKPIYAGSPATAGNPPAVYVSHIPASNTTNGFVPYGRSLYNNCNHLLGQDVDLLGGIIKDVEGLTDLIGMVKTARNKYEIYSGRDKEYS</sequence>
<feature type="non-terminal residue" evidence="1">
    <location>
        <position position="1"/>
    </location>
</feature>
<dbReference type="EMBL" id="UINC01163689">
    <property type="protein sequence ID" value="SVD64131.1"/>
    <property type="molecule type" value="Genomic_DNA"/>
</dbReference>
<protein>
    <submittedName>
        <fullName evidence="1">Uncharacterized protein</fullName>
    </submittedName>
</protein>
<gene>
    <name evidence="1" type="ORF">METZ01_LOCUS416985</name>
</gene>
<proteinExistence type="predicted"/>
<dbReference type="AlphaFoldDB" id="A0A382X1L4"/>
<organism evidence="1">
    <name type="scientific">marine metagenome</name>
    <dbReference type="NCBI Taxonomy" id="408172"/>
    <lineage>
        <taxon>unclassified sequences</taxon>
        <taxon>metagenomes</taxon>
        <taxon>ecological metagenomes</taxon>
    </lineage>
</organism>
<evidence type="ECO:0000313" key="1">
    <source>
        <dbReference type="EMBL" id="SVD64131.1"/>
    </source>
</evidence>
<name>A0A382X1L4_9ZZZZ</name>
<accession>A0A382X1L4</accession>
<reference evidence="1" key="1">
    <citation type="submission" date="2018-05" db="EMBL/GenBank/DDBJ databases">
        <authorList>
            <person name="Lanie J.A."/>
            <person name="Ng W.-L."/>
            <person name="Kazmierczak K.M."/>
            <person name="Andrzejewski T.M."/>
            <person name="Davidsen T.M."/>
            <person name="Wayne K.J."/>
            <person name="Tettelin H."/>
            <person name="Glass J.I."/>
            <person name="Rusch D."/>
            <person name="Podicherti R."/>
            <person name="Tsui H.-C.T."/>
            <person name="Winkler M.E."/>
        </authorList>
    </citation>
    <scope>NUCLEOTIDE SEQUENCE</scope>
</reference>